<comment type="caution">
    <text evidence="2">The sequence shown here is derived from an EMBL/GenBank/DDBJ whole genome shotgun (WGS) entry which is preliminary data.</text>
</comment>
<evidence type="ECO:0000313" key="3">
    <source>
        <dbReference type="Proteomes" id="UP001313282"/>
    </source>
</evidence>
<protein>
    <recommendedName>
        <fullName evidence="4">Conjugal transfer protein TraX</fullName>
    </recommendedName>
</protein>
<keyword evidence="1" id="KW-0812">Transmembrane</keyword>
<dbReference type="EMBL" id="JAVHNR010000006">
    <property type="protein sequence ID" value="KAK6339926.1"/>
    <property type="molecule type" value="Genomic_DNA"/>
</dbReference>
<keyword evidence="3" id="KW-1185">Reference proteome</keyword>
<evidence type="ECO:0000313" key="2">
    <source>
        <dbReference type="EMBL" id="KAK6339926.1"/>
    </source>
</evidence>
<evidence type="ECO:0008006" key="4">
    <source>
        <dbReference type="Google" id="ProtNLM"/>
    </source>
</evidence>
<organism evidence="2 3">
    <name type="scientific">Orbilia javanica</name>
    <dbReference type="NCBI Taxonomy" id="47235"/>
    <lineage>
        <taxon>Eukaryota</taxon>
        <taxon>Fungi</taxon>
        <taxon>Dikarya</taxon>
        <taxon>Ascomycota</taxon>
        <taxon>Pezizomycotina</taxon>
        <taxon>Orbiliomycetes</taxon>
        <taxon>Orbiliales</taxon>
        <taxon>Orbiliaceae</taxon>
        <taxon>Orbilia</taxon>
    </lineage>
</organism>
<name>A0AAN8N2S0_9PEZI</name>
<feature type="transmembrane region" description="Helical" evidence="1">
    <location>
        <begin position="251"/>
        <end position="271"/>
    </location>
</feature>
<keyword evidence="1" id="KW-1133">Transmembrane helix</keyword>
<gene>
    <name evidence="2" type="ORF">TWF718_009315</name>
</gene>
<feature type="transmembrane region" description="Helical" evidence="1">
    <location>
        <begin position="142"/>
        <end position="158"/>
    </location>
</feature>
<keyword evidence="1" id="KW-0472">Membrane</keyword>
<accession>A0AAN8N2S0</accession>
<dbReference type="AlphaFoldDB" id="A0AAN8N2S0"/>
<sequence length="281" mass="31241">MDPSGAILHRLSDISTSRRLSSEHLRPVNKLDSIPSSPQVQYGRFRIPDGALELTKWVAMALMTVDHINKYLFAEASPLAFDVGRMAMPLFVLVLAYNLARPSSNIDSSVYLRTARRLASFGTISSIPFIKLGGLIDDWYPFNIFFTLLVITTVTGLIQQSHVSNARVPAVLTALAAFAIGGGLVEFWWPAVGLGVGAWIYFRSGNLLGLLTGVASCASLSWINGNHWALAAFPTLFILSKVDIDLPRSRWFFYGYYPFHLVMLLLVRIPMQKAGYVFWHT</sequence>
<proteinExistence type="predicted"/>
<dbReference type="Proteomes" id="UP001313282">
    <property type="component" value="Unassembled WGS sequence"/>
</dbReference>
<evidence type="ECO:0000256" key="1">
    <source>
        <dbReference type="SAM" id="Phobius"/>
    </source>
</evidence>
<reference evidence="2 3" key="1">
    <citation type="submission" date="2019-10" db="EMBL/GenBank/DDBJ databases">
        <authorList>
            <person name="Palmer J.M."/>
        </authorList>
    </citation>
    <scope>NUCLEOTIDE SEQUENCE [LARGE SCALE GENOMIC DNA]</scope>
    <source>
        <strain evidence="2 3">TWF718</strain>
    </source>
</reference>
<dbReference type="InterPro" id="IPR008875">
    <property type="entry name" value="TraX"/>
</dbReference>
<feature type="transmembrane region" description="Helical" evidence="1">
    <location>
        <begin position="170"/>
        <end position="202"/>
    </location>
</feature>
<dbReference type="Pfam" id="PF05857">
    <property type="entry name" value="TraX"/>
    <property type="match status" value="1"/>
</dbReference>